<dbReference type="Gene3D" id="2.30.42.10">
    <property type="match status" value="1"/>
</dbReference>
<dbReference type="Pfam" id="PF18294">
    <property type="entry name" value="Pept_S41_N"/>
    <property type="match status" value="1"/>
</dbReference>
<dbReference type="InterPro" id="IPR005151">
    <property type="entry name" value="Tail-specific_protease"/>
</dbReference>
<dbReference type="InterPro" id="IPR036034">
    <property type="entry name" value="PDZ_sf"/>
</dbReference>
<dbReference type="SUPFAM" id="SSF52096">
    <property type="entry name" value="ClpP/crotonase"/>
    <property type="match status" value="1"/>
</dbReference>
<dbReference type="PANTHER" id="PTHR32060">
    <property type="entry name" value="TAIL-SPECIFIC PROTEASE"/>
    <property type="match status" value="1"/>
</dbReference>
<dbReference type="InterPro" id="IPR029045">
    <property type="entry name" value="ClpP/crotonase-like_dom_sf"/>
</dbReference>
<comment type="caution">
    <text evidence="3">The sequence shown here is derived from an EMBL/GenBank/DDBJ whole genome shotgun (WGS) entry which is preliminary data.</text>
</comment>
<dbReference type="RefSeq" id="WP_231012218.1">
    <property type="nucleotide sequence ID" value="NZ_BAAAEW010000033.1"/>
</dbReference>
<dbReference type="Pfam" id="PF17820">
    <property type="entry name" value="PDZ_6"/>
    <property type="match status" value="1"/>
</dbReference>
<dbReference type="Gene3D" id="3.30.750.170">
    <property type="match status" value="1"/>
</dbReference>
<name>A0ABN1KBW1_9BURK</name>
<dbReference type="InterPro" id="IPR041489">
    <property type="entry name" value="PDZ_6"/>
</dbReference>
<protein>
    <submittedName>
        <fullName evidence="3">S41 family peptidase</fullName>
    </submittedName>
</protein>
<organism evidence="3 4">
    <name type="scientific">Ideonella azotifigens</name>
    <dbReference type="NCBI Taxonomy" id="513160"/>
    <lineage>
        <taxon>Bacteria</taxon>
        <taxon>Pseudomonadati</taxon>
        <taxon>Pseudomonadota</taxon>
        <taxon>Betaproteobacteria</taxon>
        <taxon>Burkholderiales</taxon>
        <taxon>Sphaerotilaceae</taxon>
        <taxon>Ideonella</taxon>
    </lineage>
</organism>
<dbReference type="PROSITE" id="PS50106">
    <property type="entry name" value="PDZ"/>
    <property type="match status" value="1"/>
</dbReference>
<dbReference type="Gene3D" id="3.90.226.10">
    <property type="entry name" value="2-enoyl-CoA Hydratase, Chain A, domain 1"/>
    <property type="match status" value="1"/>
</dbReference>
<evidence type="ECO:0000256" key="1">
    <source>
        <dbReference type="SAM" id="MobiDB-lite"/>
    </source>
</evidence>
<dbReference type="CDD" id="cd07561">
    <property type="entry name" value="Peptidase_S41_CPP_like"/>
    <property type="match status" value="1"/>
</dbReference>
<evidence type="ECO:0000259" key="2">
    <source>
        <dbReference type="PROSITE" id="PS50106"/>
    </source>
</evidence>
<dbReference type="EMBL" id="BAAAEW010000033">
    <property type="protein sequence ID" value="GAA0761810.1"/>
    <property type="molecule type" value="Genomic_DNA"/>
</dbReference>
<dbReference type="Proteomes" id="UP001500279">
    <property type="component" value="Unassembled WGS sequence"/>
</dbReference>
<dbReference type="PANTHER" id="PTHR32060:SF30">
    <property type="entry name" value="CARBOXY-TERMINAL PROCESSING PROTEASE CTPA"/>
    <property type="match status" value="1"/>
</dbReference>
<feature type="compositionally biased region" description="Low complexity" evidence="1">
    <location>
        <begin position="408"/>
        <end position="417"/>
    </location>
</feature>
<feature type="domain" description="PDZ" evidence="2">
    <location>
        <begin position="94"/>
        <end position="157"/>
    </location>
</feature>
<dbReference type="InterPro" id="IPR001478">
    <property type="entry name" value="PDZ"/>
</dbReference>
<keyword evidence="4" id="KW-1185">Reference proteome</keyword>
<evidence type="ECO:0000313" key="3">
    <source>
        <dbReference type="EMBL" id="GAA0761810.1"/>
    </source>
</evidence>
<dbReference type="SMART" id="SM00228">
    <property type="entry name" value="PDZ"/>
    <property type="match status" value="1"/>
</dbReference>
<gene>
    <name evidence="3" type="ORF">GCM10009107_45560</name>
</gene>
<proteinExistence type="predicted"/>
<dbReference type="InterPro" id="IPR041613">
    <property type="entry name" value="Pept_S41_N"/>
</dbReference>
<feature type="region of interest" description="Disordered" evidence="1">
    <location>
        <begin position="407"/>
        <end position="447"/>
    </location>
</feature>
<accession>A0ABN1KBW1</accession>
<dbReference type="Pfam" id="PF03572">
    <property type="entry name" value="Peptidase_S41"/>
    <property type="match status" value="1"/>
</dbReference>
<evidence type="ECO:0000313" key="4">
    <source>
        <dbReference type="Proteomes" id="UP001500279"/>
    </source>
</evidence>
<dbReference type="SUPFAM" id="SSF50156">
    <property type="entry name" value="PDZ domain-like"/>
    <property type="match status" value="1"/>
</dbReference>
<sequence>MASVAVLLAGCGGGGDDLPPGATCSLSDQKYWVGSYMDDWYFWYATNPNPDPAAYSSEYDYFYALLSTGDATFPADRWSYVTSTEDYNRFFGDGATMGYGIGVNGLEVTGQPTLPLLVRYVEPGSPAAVAGLQRGDQITTVNGQPASTLISANNYDALSPTATNTAVTLGLHTTAGDTTLTLYSAVYNLQPVQGTSIVTTPGGRKMGYMMVKDMITQANSPMDTAFGQFRSAGVQDVVIDLRYNGGGLVSVAANLASYPAGAAAQTTSGQTFANLYFNDKRAASNNQSFKFTNWANALGLSRVYVLTGPRTCSASEQVVNGLKPFVDVVTIGDATCGKPVGFTAQDDGCGNVWSPVTFESTNSLNQGRYFNGLAATCPVAEDFSQPIGSSTDPLVVAASQYADGGGCPAASASPSPSNARRGLLSQRPLNSKPLWHEPGERGGMYAK</sequence>
<reference evidence="3 4" key="1">
    <citation type="journal article" date="2019" name="Int. J. Syst. Evol. Microbiol.">
        <title>The Global Catalogue of Microorganisms (GCM) 10K type strain sequencing project: providing services to taxonomists for standard genome sequencing and annotation.</title>
        <authorList>
            <consortium name="The Broad Institute Genomics Platform"/>
            <consortium name="The Broad Institute Genome Sequencing Center for Infectious Disease"/>
            <person name="Wu L."/>
            <person name="Ma J."/>
        </authorList>
    </citation>
    <scope>NUCLEOTIDE SEQUENCE [LARGE SCALE GENOMIC DNA]</scope>
    <source>
        <strain evidence="3 4">JCM 15503</strain>
    </source>
</reference>